<protein>
    <recommendedName>
        <fullName evidence="3">Integrase</fullName>
    </recommendedName>
</protein>
<evidence type="ECO:0000313" key="2">
    <source>
        <dbReference type="Proteomes" id="UP000281098"/>
    </source>
</evidence>
<proteinExistence type="predicted"/>
<dbReference type="EMBL" id="QTPM01000012">
    <property type="protein sequence ID" value="RQY93888.1"/>
    <property type="molecule type" value="Genomic_DNA"/>
</dbReference>
<dbReference type="Pfam" id="PF26125">
    <property type="entry name" value="AcrVA2-like"/>
    <property type="match status" value="1"/>
</dbReference>
<evidence type="ECO:0008006" key="3">
    <source>
        <dbReference type="Google" id="ProtNLM"/>
    </source>
</evidence>
<organism evidence="1 2">
    <name type="scientific">Burkholderia stagnalis</name>
    <dbReference type="NCBI Taxonomy" id="1503054"/>
    <lineage>
        <taxon>Bacteria</taxon>
        <taxon>Pseudomonadati</taxon>
        <taxon>Pseudomonadota</taxon>
        <taxon>Betaproteobacteria</taxon>
        <taxon>Burkholderiales</taxon>
        <taxon>Burkholderiaceae</taxon>
        <taxon>Burkholderia</taxon>
        <taxon>Burkholderia cepacia complex</taxon>
    </lineage>
</organism>
<keyword evidence="2" id="KW-1185">Reference proteome</keyword>
<comment type="caution">
    <text evidence="1">The sequence shown here is derived from an EMBL/GenBank/DDBJ whole genome shotgun (WGS) entry which is preliminary data.</text>
</comment>
<gene>
    <name evidence="1" type="ORF">DF017_12275</name>
</gene>
<name>A0ABX9YRF3_9BURK</name>
<dbReference type="Proteomes" id="UP000281098">
    <property type="component" value="Unassembled WGS sequence"/>
</dbReference>
<dbReference type="InterPro" id="IPR058915">
    <property type="entry name" value="AcrVA2-like"/>
</dbReference>
<accession>A0ABX9YRF3</accession>
<evidence type="ECO:0000313" key="1">
    <source>
        <dbReference type="EMBL" id="RQY93888.1"/>
    </source>
</evidence>
<sequence>MALNGQPVRIVGLLPGVTLWMTTGALQPDDGEDPEGLLDGIWQQIRPKLIEWVTMPVSPADATMVLGDHLRLQVGWDGRSRGRASTMIIEVRHDAAAVALYAKRRRHSPLVERPRTGEEDARSQRAIIRDQLVDALRRAGDTADPKLARLPGLIRYRVTGAMSAWHGLRDTVDAIVSPSLTQALQTWGLIALVRYIDQFTHDLLPDGADGYSAEQVRMLAQFSAVWLAFEVRNGVFYEPTPPLHRLLDAAYIADDVPIGMLTLPADTLCIIPEPVRWGRTGEVEAIAIFRTARALGFATWTYRKDVGSMVMMDAISLSLNDPDKTIHTLLDESFQDSVYTDDAEARSLWRHALDYAIKMLLYLNARDAQVVHDRAYSNAPRNFAGLGKRKRAERLAEIEQLYDRHVVGPAILDAESANNVPTDGPHHEVRGHWRRPHFRMQPHGPQASLRKLVFIGPTIVRPDRLGLA</sequence>
<reference evidence="1 2" key="1">
    <citation type="submission" date="2018-08" db="EMBL/GenBank/DDBJ databases">
        <title>Comparative analysis of Burkholderia isolates from Puerto Rico.</title>
        <authorList>
            <person name="Hall C."/>
            <person name="Sahl J."/>
            <person name="Wagner D."/>
        </authorList>
    </citation>
    <scope>NUCLEOTIDE SEQUENCE [LARGE SCALE GENOMIC DNA]</scope>
    <source>
        <strain evidence="1 2">Bp8966</strain>
    </source>
</reference>